<gene>
    <name evidence="1" type="ordered locus">NRG857_20915</name>
</gene>
<dbReference type="EMBL" id="CP001855">
    <property type="protein sequence ID" value="ADR29591.1"/>
    <property type="molecule type" value="Genomic_DNA"/>
</dbReference>
<reference evidence="1 2" key="1">
    <citation type="journal article" date="2010" name="BMC Genomics">
        <title>Genome sequence of adherent-invasive Escherichia coli and comparative genomic analysis with other E. coli pathotypes.</title>
        <authorList>
            <person name="Nash J.H."/>
            <person name="Villegas A."/>
            <person name="Kropinski A.M."/>
            <person name="Aguilar-Valenzuela R."/>
            <person name="Konczy P."/>
            <person name="Mascarenhas M."/>
            <person name="Ziebell K."/>
            <person name="Torres A.G."/>
            <person name="Karmali M.A."/>
            <person name="Coombes B.K."/>
        </authorList>
    </citation>
    <scope>NUCLEOTIDE SEQUENCE [LARGE SCALE GENOMIC DNA]</scope>
    <source>
        <strain evidence="2">NRG 857C / AIEC</strain>
    </source>
</reference>
<dbReference type="Proteomes" id="UP000008614">
    <property type="component" value="Chromosome"/>
</dbReference>
<dbReference type="HOGENOM" id="CLU_156470_0_0_6"/>
<protein>
    <submittedName>
        <fullName evidence="1">Uncharacterized protein</fullName>
    </submittedName>
</protein>
<dbReference type="AlphaFoldDB" id="A0A0H3EQ72"/>
<accession>A0A0H3EQ72</accession>
<dbReference type="PATRIC" id="fig|685038.3.peg.4270"/>
<organism evidence="1 2">
    <name type="scientific">Escherichia coli O83:H1 (strain NRG 857C / AIEC)</name>
    <dbReference type="NCBI Taxonomy" id="685038"/>
    <lineage>
        <taxon>Bacteria</taxon>
        <taxon>Pseudomonadati</taxon>
        <taxon>Pseudomonadota</taxon>
        <taxon>Gammaproteobacteria</taxon>
        <taxon>Enterobacterales</taxon>
        <taxon>Enterobacteriaceae</taxon>
        <taxon>Escherichia</taxon>
    </lineage>
</organism>
<dbReference type="KEGG" id="eln:NRG857_20915"/>
<keyword evidence="2" id="KW-1185">Reference proteome</keyword>
<proteinExistence type="predicted"/>
<name>A0A0H3EQ72_ECO8N</name>
<evidence type="ECO:0000313" key="2">
    <source>
        <dbReference type="Proteomes" id="UP000008614"/>
    </source>
</evidence>
<sequence length="131" mass="14646">MRFRNTVLDVVEGNISDNGVLFEAPPQGNPRISQYNHAQLAELCRQIRQRVGEKATFTCSPHRVAGHNCLAVQVLGMTGTVNLLLTVTDSLRWPAAEDYEHGVRWYINLVDAVDVSYLVFELYSSLTLLGI</sequence>
<evidence type="ECO:0000313" key="1">
    <source>
        <dbReference type="EMBL" id="ADR29591.1"/>
    </source>
</evidence>